<evidence type="ECO:0000259" key="4">
    <source>
        <dbReference type="PROSITE" id="PS50961"/>
    </source>
</evidence>
<feature type="compositionally biased region" description="Basic and acidic residues" evidence="3">
    <location>
        <begin position="242"/>
        <end position="265"/>
    </location>
</feature>
<feature type="region of interest" description="Disordered" evidence="3">
    <location>
        <begin position="456"/>
        <end position="500"/>
    </location>
</feature>
<dbReference type="PROSITE" id="PS50961">
    <property type="entry name" value="HTH_LA"/>
    <property type="match status" value="1"/>
</dbReference>
<dbReference type="InParanoid" id="A0A2G5C939"/>
<evidence type="ECO:0000256" key="2">
    <source>
        <dbReference type="PROSITE-ProRule" id="PRU00332"/>
    </source>
</evidence>
<evidence type="ECO:0000256" key="3">
    <source>
        <dbReference type="SAM" id="MobiDB-lite"/>
    </source>
</evidence>
<protein>
    <recommendedName>
        <fullName evidence="4">HTH La-type RNA-binding domain-containing protein</fullName>
    </recommendedName>
</protein>
<evidence type="ECO:0000256" key="1">
    <source>
        <dbReference type="ARBA" id="ARBA00022884"/>
    </source>
</evidence>
<evidence type="ECO:0000313" key="6">
    <source>
        <dbReference type="Proteomes" id="UP000230069"/>
    </source>
</evidence>
<dbReference type="InterPro" id="IPR036390">
    <property type="entry name" value="WH_DNA-bd_sf"/>
</dbReference>
<dbReference type="SMART" id="SM00715">
    <property type="entry name" value="LA"/>
    <property type="match status" value="1"/>
</dbReference>
<dbReference type="OrthoDB" id="340227at2759"/>
<proteinExistence type="predicted"/>
<dbReference type="GO" id="GO:0003723">
    <property type="term" value="F:RNA binding"/>
    <property type="evidence" value="ECO:0007669"/>
    <property type="project" value="UniProtKB-UniRule"/>
</dbReference>
<dbReference type="InterPro" id="IPR045180">
    <property type="entry name" value="La_dom_prot"/>
</dbReference>
<dbReference type="SUPFAM" id="SSF46785">
    <property type="entry name" value="Winged helix' DNA-binding domain"/>
    <property type="match status" value="1"/>
</dbReference>
<dbReference type="STRING" id="218851.A0A2G5C939"/>
<dbReference type="Proteomes" id="UP000230069">
    <property type="component" value="Unassembled WGS sequence"/>
</dbReference>
<organism evidence="5 6">
    <name type="scientific">Aquilegia coerulea</name>
    <name type="common">Rocky mountain columbine</name>
    <dbReference type="NCBI Taxonomy" id="218851"/>
    <lineage>
        <taxon>Eukaryota</taxon>
        <taxon>Viridiplantae</taxon>
        <taxon>Streptophyta</taxon>
        <taxon>Embryophyta</taxon>
        <taxon>Tracheophyta</taxon>
        <taxon>Spermatophyta</taxon>
        <taxon>Magnoliopsida</taxon>
        <taxon>Ranunculales</taxon>
        <taxon>Ranunculaceae</taxon>
        <taxon>Thalictroideae</taxon>
        <taxon>Aquilegia</taxon>
    </lineage>
</organism>
<feature type="region of interest" description="Disordered" evidence="3">
    <location>
        <begin position="141"/>
        <end position="265"/>
    </location>
</feature>
<dbReference type="EMBL" id="KZ305092">
    <property type="protein sequence ID" value="PIA27804.1"/>
    <property type="molecule type" value="Genomic_DNA"/>
</dbReference>
<evidence type="ECO:0000313" key="5">
    <source>
        <dbReference type="EMBL" id="PIA27804.1"/>
    </source>
</evidence>
<sequence length="500" mass="54833">MGRHVTCRPVFLKIHFLSTRVHLPLGTLHLVEFHLESTRWILLRWTYVAPTRRNLHKPSNGAPVEVSPVMGAVSWPALSDSAKASPKSSSESLKTLSDGSASASASASQGPVVASPMQKLVNTNANPNSTTNHHQFPIRQKSFKRGGGSANGGSSQSQSHPSPTAVVEPQNNSTKHMSVAHGTSPRDLPHKGNNWEGGQRTGTMSQSHTGNDHQQQRNSFRRGGGGNGHHRGDGSNHYSHGNRRDPDRANHDLNPPHRVFNGRDGHMQQRVNQRNFVRPMQPSTAPFVSPPPGRPFGNPLGFPDMASPLYYVPAHPHESLRGVPFFHAAPFTMILPGPDPVRTMLTKQIEYYFSHDNLCKDTYLRNYMDAQGWVPLSVIADFNRVKQLVNNNIPLIVESVRNSTIVEVQDNKIRKRNDWMNWILLPGQSASASDPLFPGTNHDMLASRIQSVGLVEGNTANGNGKNPADAHPQAVVSNSSSENWNDQTKALSGEGQSILQ</sequence>
<dbReference type="PANTHER" id="PTHR22792">
    <property type="entry name" value="LUPUS LA PROTEIN-RELATED"/>
    <property type="match status" value="1"/>
</dbReference>
<reference evidence="5 6" key="1">
    <citation type="submission" date="2017-09" db="EMBL/GenBank/DDBJ databases">
        <title>WGS assembly of Aquilegia coerulea Goldsmith.</title>
        <authorList>
            <person name="Hodges S."/>
            <person name="Kramer E."/>
            <person name="Nordborg M."/>
            <person name="Tomkins J."/>
            <person name="Borevitz J."/>
            <person name="Derieg N."/>
            <person name="Yan J."/>
            <person name="Mihaltcheva S."/>
            <person name="Hayes R.D."/>
            <person name="Rokhsar D."/>
        </authorList>
    </citation>
    <scope>NUCLEOTIDE SEQUENCE [LARGE SCALE GENOMIC DNA]</scope>
    <source>
        <strain evidence="6">cv. Goldsmith</strain>
    </source>
</reference>
<dbReference type="PANTHER" id="PTHR22792:SF132">
    <property type="entry name" value="LA-RELATED PROTEIN 1"/>
    <property type="match status" value="1"/>
</dbReference>
<feature type="compositionally biased region" description="Low complexity" evidence="3">
    <location>
        <begin position="152"/>
        <end position="163"/>
    </location>
</feature>
<keyword evidence="6" id="KW-1185">Reference proteome</keyword>
<dbReference type="CDD" id="cd07323">
    <property type="entry name" value="LAM"/>
    <property type="match status" value="1"/>
</dbReference>
<dbReference type="AlphaFoldDB" id="A0A2G5C939"/>
<dbReference type="Gene3D" id="1.10.10.10">
    <property type="entry name" value="Winged helix-like DNA-binding domain superfamily/Winged helix DNA-binding domain"/>
    <property type="match status" value="1"/>
</dbReference>
<feature type="region of interest" description="Disordered" evidence="3">
    <location>
        <begin position="80"/>
        <end position="113"/>
    </location>
</feature>
<dbReference type="Pfam" id="PF05383">
    <property type="entry name" value="La"/>
    <property type="match status" value="1"/>
</dbReference>
<name>A0A2G5C939_AQUCA</name>
<gene>
    <name evidence="5" type="ORF">AQUCO_07500018v1</name>
</gene>
<keyword evidence="1 2" id="KW-0694">RNA-binding</keyword>
<feature type="compositionally biased region" description="Low complexity" evidence="3">
    <location>
        <begin position="80"/>
        <end position="108"/>
    </location>
</feature>
<feature type="compositionally biased region" description="Polar residues" evidence="3">
    <location>
        <begin position="475"/>
        <end position="500"/>
    </location>
</feature>
<feature type="domain" description="HTH La-type RNA-binding" evidence="4">
    <location>
        <begin position="335"/>
        <end position="425"/>
    </location>
</feature>
<dbReference type="FunCoup" id="A0A2G5C939">
    <property type="interactions" value="737"/>
</dbReference>
<dbReference type="InterPro" id="IPR006630">
    <property type="entry name" value="La_HTH"/>
</dbReference>
<accession>A0A2G5C939</accession>
<dbReference type="InterPro" id="IPR036388">
    <property type="entry name" value="WH-like_DNA-bd_sf"/>
</dbReference>
<dbReference type="GO" id="GO:0005737">
    <property type="term" value="C:cytoplasm"/>
    <property type="evidence" value="ECO:0007669"/>
    <property type="project" value="UniProtKB-ARBA"/>
</dbReference>